<organism evidence="3 4">
    <name type="scientific">Claveliimonas bilis</name>
    <dbReference type="NCBI Taxonomy" id="3028070"/>
    <lineage>
        <taxon>Bacteria</taxon>
        <taxon>Bacillati</taxon>
        <taxon>Bacillota</taxon>
        <taxon>Clostridia</taxon>
        <taxon>Lachnospirales</taxon>
        <taxon>Lachnospiraceae</taxon>
        <taxon>Claveliimonas</taxon>
    </lineage>
</organism>
<keyword evidence="1" id="KW-0472">Membrane</keyword>
<evidence type="ECO:0000256" key="1">
    <source>
        <dbReference type="SAM" id="Phobius"/>
    </source>
</evidence>
<proteinExistence type="predicted"/>
<keyword evidence="1" id="KW-0812">Transmembrane</keyword>
<feature type="transmembrane region" description="Helical" evidence="1">
    <location>
        <begin position="30"/>
        <end position="47"/>
    </location>
</feature>
<dbReference type="InterPro" id="IPR014729">
    <property type="entry name" value="Rossmann-like_a/b/a_fold"/>
</dbReference>
<dbReference type="PANTHER" id="PTHR30336:SF4">
    <property type="entry name" value="ENVELOPE BIOGENESIS FACTOR ELYC"/>
    <property type="match status" value="1"/>
</dbReference>
<evidence type="ECO:0000259" key="2">
    <source>
        <dbReference type="Pfam" id="PF02698"/>
    </source>
</evidence>
<dbReference type="Proteomes" id="UP001305815">
    <property type="component" value="Chromosome"/>
</dbReference>
<feature type="transmembrane region" description="Helical" evidence="1">
    <location>
        <begin position="54"/>
        <end position="74"/>
    </location>
</feature>
<dbReference type="PANTHER" id="PTHR30336">
    <property type="entry name" value="INNER MEMBRANE PROTEIN, PROBABLE PERMEASE"/>
    <property type="match status" value="1"/>
</dbReference>
<accession>A0ABM8I2J4</accession>
<keyword evidence="4" id="KW-1185">Reference proteome</keyword>
<reference evidence="4" key="1">
    <citation type="journal article" date="2023" name="Int. J. Syst. Evol. Microbiol.">
        <title>Claveliimonas bilis gen. nov., sp. nov., deoxycholic acid-producing bacteria isolated from human faeces, and reclassification of Sellimonas monacensis Zenner et al. 2021 as Claveliimonas monacensis comb. nov.</title>
        <authorList>
            <person name="Hisatomi A."/>
            <person name="Kastawa N.W.E.P.G."/>
            <person name="Song I."/>
            <person name="Ohkuma M."/>
            <person name="Fukiya S."/>
            <person name="Sakamoto M."/>
        </authorList>
    </citation>
    <scope>NUCLEOTIDE SEQUENCE [LARGE SCALE GENOMIC DNA]</scope>
    <source>
        <strain evidence="4">12BBH14</strain>
    </source>
</reference>
<evidence type="ECO:0000313" key="3">
    <source>
        <dbReference type="EMBL" id="BDZ77201.1"/>
    </source>
</evidence>
<evidence type="ECO:0000313" key="4">
    <source>
        <dbReference type="Proteomes" id="UP001305815"/>
    </source>
</evidence>
<keyword evidence="1" id="KW-1133">Transmembrane helix</keyword>
<gene>
    <name evidence="3" type="ORF">Lac1_13840</name>
</gene>
<dbReference type="CDD" id="cd06259">
    <property type="entry name" value="YdcF-like"/>
    <property type="match status" value="1"/>
</dbReference>
<feature type="domain" description="DUF218" evidence="2">
    <location>
        <begin position="86"/>
        <end position="215"/>
    </location>
</feature>
<dbReference type="Pfam" id="PF02698">
    <property type="entry name" value="DUF218"/>
    <property type="match status" value="1"/>
</dbReference>
<dbReference type="Gene3D" id="3.40.50.620">
    <property type="entry name" value="HUPs"/>
    <property type="match status" value="1"/>
</dbReference>
<dbReference type="InterPro" id="IPR051599">
    <property type="entry name" value="Cell_Envelope_Assoc"/>
</dbReference>
<dbReference type="RefSeq" id="WP_230106432.1">
    <property type="nucleotide sequence ID" value="NZ_AP024845.1"/>
</dbReference>
<dbReference type="InterPro" id="IPR003848">
    <property type="entry name" value="DUF218"/>
</dbReference>
<name>A0ABM8I2J4_9FIRM</name>
<sequence length="236" mass="26813">MTELGIFCLLYFVLIRLAMGKWTSTFAGFWAAAGIGCLAVRLLTAYLPEWLETVVWFTFSVAVFIFLAVEIRIFSELLNKQEKKCDYLIVLGAHIEGDQVTNSLKRRLDKAMQYKEKFPKTRIIVSGGRGTGETVTEAEAMKKYLQQHGIKESCIEMEDQSTTTKENLAFSAAMLPDMNCPVGIVTNNFHIYRARQYARKLGYQNTCGIPAGCSRILLLNYAVREFFAVWKMWILG</sequence>
<protein>
    <recommendedName>
        <fullName evidence="2">DUF218 domain-containing protein</fullName>
    </recommendedName>
</protein>
<dbReference type="EMBL" id="AP027742">
    <property type="protein sequence ID" value="BDZ77201.1"/>
    <property type="molecule type" value="Genomic_DNA"/>
</dbReference>